<protein>
    <submittedName>
        <fullName evidence="2">Uncharacterized protein</fullName>
    </submittedName>
</protein>
<name>A0A7S0A3B4_9DINO</name>
<feature type="compositionally biased region" description="Acidic residues" evidence="1">
    <location>
        <begin position="13"/>
        <end position="23"/>
    </location>
</feature>
<accession>A0A7S0A3B4</accession>
<dbReference type="EMBL" id="HBEG01011365">
    <property type="protein sequence ID" value="CAD8351410.1"/>
    <property type="molecule type" value="Transcribed_RNA"/>
</dbReference>
<sequence>MATLASAGAQQPPDEDLEGEEELLGPPPQPKVSPYYSVARQRARQQIRNARTCVDTSLRAERLAAALEAAEFAGLPEQALQTVQEELLSAEGAARALGERPAAPEMRRPRSRFAGSPPLRPVTPVALFGLTGSLPVAPGTVALLLIRDDGLAELRDAYNPRAETAMSCRAFDTACVNLASAFAMLQDHDRADASRAAFDHSALQDLIDDCGTFQAIIAVVDPLRLGGQVLCSHFLSHGPQGSVCGVIAAVPSTETPAPFSGPSYGALSVLLCLGSETLGLGGRGWVGGGVFGRRLALVDRAAAYSGGWPSVDIGRLAFRVVGAAAAAQAPGGSAGSFLFGGLQGSAEELAMASSVRAWLHGAAQASHTSQAWIEHFTKAGVSAGEHNDGPMWLHAAEKAGRWPGGQTPSSGALLEGEDGNEESEVVDDAPGDTVLGDGNDETADAADEGADGTTCAPEVVAAQEACVCGPPQELPAPPPLIGMVPAKYAVPFGAGAMDLLDAASKQSSTEDFTCLASEAGPEHMEGGLPQGAEVLIVLDLACPQVLAWSSSTWISWASACSAAGGVLVAAALLPADDAPDIEWHVLLLTLHALIQHFGLVIWLQQKAASFLHLRNVLLALLDPAVSLGLLTAHLVPFQRLHFCVAYCAERASDLVADLGVGRCVATDAAASPRPHSGSQEALHAALAEAGRQHLEAIEALDGIHKLLAELAAQCGLQEELSQAGGTAIAEMPSNPEGDEQQEHAGDGGGVDGHGSSEGGDAVAGDDADADVSAAGLPAQTGVPVQTARLLSFVVGGIGAAAALEDALTVRGAQLHGNSEEPSMAFPISAYGFGCAALRPWGTSWACPREDVVVFVVHPRATSAIMRRIAAGMDDAGAEAAGN</sequence>
<organism evidence="2">
    <name type="scientific">Pyrodinium bahamense</name>
    <dbReference type="NCBI Taxonomy" id="73915"/>
    <lineage>
        <taxon>Eukaryota</taxon>
        <taxon>Sar</taxon>
        <taxon>Alveolata</taxon>
        <taxon>Dinophyceae</taxon>
        <taxon>Gonyaulacales</taxon>
        <taxon>Pyrocystaceae</taxon>
        <taxon>Pyrodinium</taxon>
    </lineage>
</organism>
<feature type="region of interest" description="Disordered" evidence="1">
    <location>
        <begin position="728"/>
        <end position="767"/>
    </location>
</feature>
<feature type="compositionally biased region" description="Acidic residues" evidence="1">
    <location>
        <begin position="438"/>
        <end position="450"/>
    </location>
</feature>
<dbReference type="AlphaFoldDB" id="A0A7S0A3B4"/>
<feature type="compositionally biased region" description="Acidic residues" evidence="1">
    <location>
        <begin position="415"/>
        <end position="430"/>
    </location>
</feature>
<gene>
    <name evidence="2" type="ORF">PBAH0796_LOCUS6777</name>
</gene>
<evidence type="ECO:0000256" key="1">
    <source>
        <dbReference type="SAM" id="MobiDB-lite"/>
    </source>
</evidence>
<feature type="region of interest" description="Disordered" evidence="1">
    <location>
        <begin position="1"/>
        <end position="34"/>
    </location>
</feature>
<proteinExistence type="predicted"/>
<feature type="compositionally biased region" description="Gly residues" evidence="1">
    <location>
        <begin position="746"/>
        <end position="757"/>
    </location>
</feature>
<evidence type="ECO:0000313" key="2">
    <source>
        <dbReference type="EMBL" id="CAD8351410.1"/>
    </source>
</evidence>
<reference evidence="2" key="1">
    <citation type="submission" date="2021-01" db="EMBL/GenBank/DDBJ databases">
        <authorList>
            <person name="Corre E."/>
            <person name="Pelletier E."/>
            <person name="Niang G."/>
            <person name="Scheremetjew M."/>
            <person name="Finn R."/>
            <person name="Kale V."/>
            <person name="Holt S."/>
            <person name="Cochrane G."/>
            <person name="Meng A."/>
            <person name="Brown T."/>
            <person name="Cohen L."/>
        </authorList>
    </citation>
    <scope>NUCLEOTIDE SEQUENCE</scope>
    <source>
        <strain evidence="2">Pbaha01</strain>
    </source>
</reference>
<feature type="region of interest" description="Disordered" evidence="1">
    <location>
        <begin position="401"/>
        <end position="452"/>
    </location>
</feature>